<comment type="function">
    <text evidence="1">Probable oxidoreductase that may play a role as regulator of mitochondrial function.</text>
</comment>
<dbReference type="AlphaFoldDB" id="A0A5B1M453"/>
<dbReference type="PANTHER" id="PTHR10668:SF105">
    <property type="entry name" value="DEHYDROGENASE-RELATED"/>
    <property type="match status" value="1"/>
</dbReference>
<dbReference type="PANTHER" id="PTHR10668">
    <property type="entry name" value="PHYTOENE DEHYDROGENASE"/>
    <property type="match status" value="1"/>
</dbReference>
<evidence type="ECO:0000256" key="3">
    <source>
        <dbReference type="ARBA" id="ARBA00040298"/>
    </source>
</evidence>
<dbReference type="InterPro" id="IPR002937">
    <property type="entry name" value="Amino_oxidase"/>
</dbReference>
<protein>
    <recommendedName>
        <fullName evidence="3">Pyridine nucleotide-disulfide oxidoreductase domain-containing protein 2</fullName>
    </recommendedName>
</protein>
<dbReference type="SUPFAM" id="SSF51905">
    <property type="entry name" value="FAD/NAD(P)-binding domain"/>
    <property type="match status" value="1"/>
</dbReference>
<dbReference type="Pfam" id="PF13450">
    <property type="entry name" value="NAD_binding_8"/>
    <property type="match status" value="1"/>
</dbReference>
<name>A0A5B1M453_9ACTN</name>
<evidence type="ECO:0000313" key="5">
    <source>
        <dbReference type="EMBL" id="KAA1427544.1"/>
    </source>
</evidence>
<keyword evidence="6" id="KW-1185">Reference proteome</keyword>
<organism evidence="5 6">
    <name type="scientific">Nocardioides antri</name>
    <dbReference type="NCBI Taxonomy" id="2607659"/>
    <lineage>
        <taxon>Bacteria</taxon>
        <taxon>Bacillati</taxon>
        <taxon>Actinomycetota</taxon>
        <taxon>Actinomycetes</taxon>
        <taxon>Propionibacteriales</taxon>
        <taxon>Nocardioidaceae</taxon>
        <taxon>Nocardioides</taxon>
    </lineage>
</organism>
<dbReference type="PRINTS" id="PR00411">
    <property type="entry name" value="PNDRDTASEI"/>
</dbReference>
<dbReference type="Gene3D" id="3.50.50.60">
    <property type="entry name" value="FAD/NAD(P)-binding domain"/>
    <property type="match status" value="2"/>
</dbReference>
<comment type="subunit">
    <text evidence="2">Interacts with COX5B; this interaction may contribute to localize PYROXD2 to the inner face of the inner mitochondrial membrane.</text>
</comment>
<dbReference type="Pfam" id="PF01593">
    <property type="entry name" value="Amino_oxidase"/>
    <property type="match status" value="1"/>
</dbReference>
<reference evidence="5 6" key="1">
    <citation type="submission" date="2019-09" db="EMBL/GenBank/DDBJ databases">
        <title>Nocardioides panacisoli sp. nov., isolated from the soil of a ginseng field.</title>
        <authorList>
            <person name="Cho C."/>
        </authorList>
    </citation>
    <scope>NUCLEOTIDE SEQUENCE [LARGE SCALE GENOMIC DNA]</scope>
    <source>
        <strain evidence="5 6">BN140041</strain>
    </source>
</reference>
<dbReference type="Proteomes" id="UP000324351">
    <property type="component" value="Unassembled WGS sequence"/>
</dbReference>
<dbReference type="RefSeq" id="WP_149749908.1">
    <property type="nucleotide sequence ID" value="NZ_VUJW01000003.1"/>
</dbReference>
<dbReference type="InterPro" id="IPR036188">
    <property type="entry name" value="FAD/NAD-bd_sf"/>
</dbReference>
<dbReference type="EMBL" id="VUJW01000003">
    <property type="protein sequence ID" value="KAA1427544.1"/>
    <property type="molecule type" value="Genomic_DNA"/>
</dbReference>
<gene>
    <name evidence="5" type="ORF">F0U47_08780</name>
</gene>
<dbReference type="GO" id="GO:0016491">
    <property type="term" value="F:oxidoreductase activity"/>
    <property type="evidence" value="ECO:0007669"/>
    <property type="project" value="InterPro"/>
</dbReference>
<evidence type="ECO:0000256" key="1">
    <source>
        <dbReference type="ARBA" id="ARBA00037217"/>
    </source>
</evidence>
<feature type="domain" description="Amine oxidase" evidence="4">
    <location>
        <begin position="217"/>
        <end position="289"/>
    </location>
</feature>
<reference evidence="5 6" key="2">
    <citation type="submission" date="2019-09" db="EMBL/GenBank/DDBJ databases">
        <authorList>
            <person name="Jin C."/>
        </authorList>
    </citation>
    <scope>NUCLEOTIDE SEQUENCE [LARGE SCALE GENOMIC DNA]</scope>
    <source>
        <strain evidence="5 6">BN140041</strain>
    </source>
</reference>
<evidence type="ECO:0000259" key="4">
    <source>
        <dbReference type="Pfam" id="PF01593"/>
    </source>
</evidence>
<evidence type="ECO:0000313" key="6">
    <source>
        <dbReference type="Proteomes" id="UP000324351"/>
    </source>
</evidence>
<comment type="caution">
    <text evidence="5">The sequence shown here is derived from an EMBL/GenBank/DDBJ whole genome shotgun (WGS) entry which is preliminary data.</text>
</comment>
<sequence>MTLPDAVVVGAGPNGLVAANRLADAGWSVLLLEAQPEVGGAVRSDRELDPQFVHDTFSAFYPLGVASPALRALQLERHGLRWRHAPAALGHPTDDGWALLHRDRELTARLLDEAHGGDGAAWLELVATWDRIGDDVLSAVLSPFPPVRTGLRAMPRVARAGGLDLVRTLLSPVLELARERFAGPRARLLLAGNAAHSDIPLTAPGSGLLGVMLAMLGQTVGFPVPEGGAGRLSAALAARLTAAGGEIRCDTEVVGIETADGRVAAVRTADGERIAVRRAVLADVSAPALFGRLLAPADVPARVHAGMRRFRPDPGTVKVDWALAGPVPWAEPPVVAPGTIHLADSLEDLAIAFDQVTAGVVPTKPFLVAGRMTTADPTRSPPGTESVWAYTHVPQPGDLVGDAGEEIAGRWDHDDLERMADRIQAQFERRAPGFGALVRARRVLGPLELESRNANLIGGAIGGGTSQLQQQLVFRPIPALRGRPETGVPGLYLASSAAHPGGGVHGACGNNAARAALLHDRVRSTLRRA</sequence>
<proteinExistence type="predicted"/>
<accession>A0A5B1M453</accession>
<evidence type="ECO:0000256" key="2">
    <source>
        <dbReference type="ARBA" id="ARBA00038825"/>
    </source>
</evidence>